<name>A0A674IYD0_9SAUR</name>
<sequence>MISIMGVHMLEDWCKGMNIDLKNYFIVTGILEALDEGSTESTLQAVTECLNKCRMHGCIFIRDNDTFTALFFINDILIYGEHNKTCSLDGS</sequence>
<dbReference type="Proteomes" id="UP000472274">
    <property type="component" value="Unplaced"/>
</dbReference>
<keyword evidence="3" id="KW-1185">Reference proteome</keyword>
<dbReference type="InterPro" id="IPR048271">
    <property type="entry name" value="PNMA_N"/>
</dbReference>
<dbReference type="GeneTree" id="ENSGT00950000185049"/>
<organism evidence="2 3">
    <name type="scientific">Terrapene triunguis</name>
    <name type="common">Three-toed box turtle</name>
    <dbReference type="NCBI Taxonomy" id="2587831"/>
    <lineage>
        <taxon>Eukaryota</taxon>
        <taxon>Metazoa</taxon>
        <taxon>Chordata</taxon>
        <taxon>Craniata</taxon>
        <taxon>Vertebrata</taxon>
        <taxon>Euteleostomi</taxon>
        <taxon>Archelosauria</taxon>
        <taxon>Testudinata</taxon>
        <taxon>Testudines</taxon>
        <taxon>Cryptodira</taxon>
        <taxon>Durocryptodira</taxon>
        <taxon>Testudinoidea</taxon>
        <taxon>Emydidae</taxon>
        <taxon>Terrapene</taxon>
    </lineage>
</organism>
<dbReference type="Pfam" id="PF20846">
    <property type="entry name" value="PNMA_N"/>
    <property type="match status" value="1"/>
</dbReference>
<accession>A0A674IYD0</accession>
<proteinExistence type="predicted"/>
<protein>
    <recommendedName>
        <fullName evidence="1">Paraneoplastic antigen Ma-like N-terminal domain-containing protein</fullName>
    </recommendedName>
</protein>
<dbReference type="Ensembl" id="ENSTMTT00000014478.1">
    <property type="protein sequence ID" value="ENSTMTP00000014000.1"/>
    <property type="gene ID" value="ENSTMTG00000010190.1"/>
</dbReference>
<evidence type="ECO:0000313" key="3">
    <source>
        <dbReference type="Proteomes" id="UP000472274"/>
    </source>
</evidence>
<evidence type="ECO:0000259" key="1">
    <source>
        <dbReference type="Pfam" id="PF20846"/>
    </source>
</evidence>
<reference evidence="2" key="1">
    <citation type="submission" date="2025-08" db="UniProtKB">
        <authorList>
            <consortium name="Ensembl"/>
        </authorList>
    </citation>
    <scope>IDENTIFICATION</scope>
</reference>
<dbReference type="AlphaFoldDB" id="A0A674IYD0"/>
<reference evidence="2" key="2">
    <citation type="submission" date="2025-09" db="UniProtKB">
        <authorList>
            <consortium name="Ensembl"/>
        </authorList>
    </citation>
    <scope>IDENTIFICATION</scope>
</reference>
<feature type="domain" description="Paraneoplastic antigen Ma-like N-terminal" evidence="1">
    <location>
        <begin position="5"/>
        <end position="71"/>
    </location>
</feature>
<dbReference type="InParanoid" id="A0A674IYD0"/>
<evidence type="ECO:0000313" key="2">
    <source>
        <dbReference type="Ensembl" id="ENSTMTP00000014000.1"/>
    </source>
</evidence>